<dbReference type="Proteomes" id="UP000245533">
    <property type="component" value="Unassembled WGS sequence"/>
</dbReference>
<comment type="similarity">
    <text evidence="2">Belongs to the outer membrane factor (OMF) (TC 1.B.17) family.</text>
</comment>
<evidence type="ECO:0000313" key="10">
    <source>
        <dbReference type="EMBL" id="PWN07888.1"/>
    </source>
</evidence>
<comment type="caution">
    <text evidence="10">The sequence shown here is derived from an EMBL/GenBank/DDBJ whole genome shotgun (WGS) entry which is preliminary data.</text>
</comment>
<feature type="signal peptide" evidence="9">
    <location>
        <begin position="1"/>
        <end position="26"/>
    </location>
</feature>
<evidence type="ECO:0000256" key="8">
    <source>
        <dbReference type="SAM" id="Coils"/>
    </source>
</evidence>
<keyword evidence="9" id="KW-0732">Signal</keyword>
<evidence type="ECO:0000313" key="11">
    <source>
        <dbReference type="Proteomes" id="UP000245533"/>
    </source>
</evidence>
<evidence type="ECO:0000256" key="3">
    <source>
        <dbReference type="ARBA" id="ARBA00022448"/>
    </source>
</evidence>
<dbReference type="InterPro" id="IPR051906">
    <property type="entry name" value="TolC-like"/>
</dbReference>
<dbReference type="GO" id="GO:1990281">
    <property type="term" value="C:efflux pump complex"/>
    <property type="evidence" value="ECO:0007669"/>
    <property type="project" value="TreeGrafter"/>
</dbReference>
<gene>
    <name evidence="10" type="ORF">DDZ15_02445</name>
</gene>
<dbReference type="PANTHER" id="PTHR30026:SF20">
    <property type="entry name" value="OUTER MEMBRANE PROTEIN TOLC"/>
    <property type="match status" value="1"/>
</dbReference>
<evidence type="ECO:0000256" key="4">
    <source>
        <dbReference type="ARBA" id="ARBA00022452"/>
    </source>
</evidence>
<dbReference type="SUPFAM" id="SSF56954">
    <property type="entry name" value="Outer membrane efflux proteins (OEP)"/>
    <property type="match status" value="1"/>
</dbReference>
<sequence>MKSRKIRRCAVVFWMLILPVGGMSQATDERVITVQDAIQIAMQQNPELKYAEEQVQVQRSLIGPSWGIESPEVYYFREGMDDGVFSEQRWGVSQSVAFPLTGYLQQRKASVDLDVAQLEADFLRIRIRADVKRAYTNVVYTIKKVDLARNELQLAEELREIASARLDVGESTELDLIQSDIQLNEARNRLLQAREMHNSARYELFRVMGTEPGGQEYGISYADTLVWVDIALSQEEVLKELSESPEMLIARKISESAKQKITTEKSRYLPGLRFDYYYQDFGSGYDFTGFEVGVSIPLWFGVNESRRVMQARSEFRQTEWNINKTHLRLNERAENAWHSYITSREAILSYKNFVQSRASTLLELTREGYRAGELDLLRVLEAQRTYLESEQQYYESLKNYYEQLIELEKYIPKELVFTGGGSE</sequence>
<dbReference type="GO" id="GO:0009279">
    <property type="term" value="C:cell outer membrane"/>
    <property type="evidence" value="ECO:0007669"/>
    <property type="project" value="UniProtKB-SubCell"/>
</dbReference>
<keyword evidence="6" id="KW-0472">Membrane</keyword>
<dbReference type="GO" id="GO:0015288">
    <property type="term" value="F:porin activity"/>
    <property type="evidence" value="ECO:0007669"/>
    <property type="project" value="TreeGrafter"/>
</dbReference>
<dbReference type="EMBL" id="QGGB01000002">
    <property type="protein sequence ID" value="PWN07888.1"/>
    <property type="molecule type" value="Genomic_DNA"/>
</dbReference>
<organism evidence="10 11">
    <name type="scientific">Rhodohalobacter mucosus</name>
    <dbReference type="NCBI Taxonomy" id="2079485"/>
    <lineage>
        <taxon>Bacteria</taxon>
        <taxon>Pseudomonadati</taxon>
        <taxon>Balneolota</taxon>
        <taxon>Balneolia</taxon>
        <taxon>Balneolales</taxon>
        <taxon>Balneolaceae</taxon>
        <taxon>Rhodohalobacter</taxon>
    </lineage>
</organism>
<dbReference type="Pfam" id="PF02321">
    <property type="entry name" value="OEP"/>
    <property type="match status" value="2"/>
</dbReference>
<proteinExistence type="inferred from homology"/>
<protein>
    <recommendedName>
        <fullName evidence="12">Outer membrane protein TolC</fullName>
    </recommendedName>
</protein>
<evidence type="ECO:0000256" key="6">
    <source>
        <dbReference type="ARBA" id="ARBA00023136"/>
    </source>
</evidence>
<dbReference type="PANTHER" id="PTHR30026">
    <property type="entry name" value="OUTER MEMBRANE PROTEIN TOLC"/>
    <property type="match status" value="1"/>
</dbReference>
<evidence type="ECO:0008006" key="12">
    <source>
        <dbReference type="Google" id="ProtNLM"/>
    </source>
</evidence>
<accession>A0A316TVE4</accession>
<dbReference type="Gene3D" id="1.20.1600.10">
    <property type="entry name" value="Outer membrane efflux proteins (OEP)"/>
    <property type="match status" value="1"/>
</dbReference>
<evidence type="ECO:0000256" key="1">
    <source>
        <dbReference type="ARBA" id="ARBA00004442"/>
    </source>
</evidence>
<dbReference type="AlphaFoldDB" id="A0A316TVE4"/>
<dbReference type="GO" id="GO:0015562">
    <property type="term" value="F:efflux transmembrane transporter activity"/>
    <property type="evidence" value="ECO:0007669"/>
    <property type="project" value="InterPro"/>
</dbReference>
<evidence type="ECO:0000256" key="2">
    <source>
        <dbReference type="ARBA" id="ARBA00007613"/>
    </source>
</evidence>
<reference evidence="10 11" key="1">
    <citation type="submission" date="2018-05" db="EMBL/GenBank/DDBJ databases">
        <title>Rhodohalobacter halophilus gen. nov., sp. nov., a moderately halophilic member of the family Balneolaceae.</title>
        <authorList>
            <person name="Liu Z.-W."/>
        </authorList>
    </citation>
    <scope>NUCLEOTIDE SEQUENCE [LARGE SCALE GENOMIC DNA]</scope>
    <source>
        <strain evidence="10 11">8A47</strain>
    </source>
</reference>
<keyword evidence="11" id="KW-1185">Reference proteome</keyword>
<keyword evidence="3" id="KW-0813">Transport</keyword>
<dbReference type="InterPro" id="IPR003423">
    <property type="entry name" value="OMP_efflux"/>
</dbReference>
<keyword evidence="7" id="KW-0998">Cell outer membrane</keyword>
<keyword evidence="5" id="KW-0812">Transmembrane</keyword>
<keyword evidence="4" id="KW-1134">Transmembrane beta strand</keyword>
<feature type="chain" id="PRO_5016306986" description="Outer membrane protein TolC" evidence="9">
    <location>
        <begin position="27"/>
        <end position="423"/>
    </location>
</feature>
<name>A0A316TVE4_9BACT</name>
<evidence type="ECO:0000256" key="5">
    <source>
        <dbReference type="ARBA" id="ARBA00022692"/>
    </source>
</evidence>
<evidence type="ECO:0000256" key="7">
    <source>
        <dbReference type="ARBA" id="ARBA00023237"/>
    </source>
</evidence>
<feature type="coiled-coil region" evidence="8">
    <location>
        <begin position="145"/>
        <end position="203"/>
    </location>
</feature>
<evidence type="ECO:0000256" key="9">
    <source>
        <dbReference type="SAM" id="SignalP"/>
    </source>
</evidence>
<keyword evidence="8" id="KW-0175">Coiled coil</keyword>
<comment type="subcellular location">
    <subcellularLocation>
        <location evidence="1">Cell outer membrane</location>
    </subcellularLocation>
</comment>